<evidence type="ECO:0000313" key="1">
    <source>
        <dbReference type="EMBL" id="ATU83497.1"/>
    </source>
</evidence>
<protein>
    <submittedName>
        <fullName evidence="1">ORF1253</fullName>
    </submittedName>
</protein>
<name>A0A2D3I538_9VIRU</name>
<proteinExistence type="predicted"/>
<accession>A0A2D3I538</accession>
<sequence>MALSFSANTIFERFPPPSSNCSVCFLLAEFFAPNQFRVSGPDPAKKRTISMTTSSIENTMRPVFQLDGLRRVAAIPNPRGTPNMNKGLFITAEIALLANPTTASSATSKIASATSFPMDKRTEETAFKVDIPLSQERDCPLGKSFMLATQGNTECGSSNVAQDPHSP</sequence>
<organism evidence="1">
    <name type="scientific">White spot syndrome virus</name>
    <dbReference type="NCBI Taxonomy" id="342409"/>
    <lineage>
        <taxon>Viruses</taxon>
        <taxon>Viruses incertae sedis</taxon>
        <taxon>Naldaviricetes</taxon>
        <taxon>Nimaviridae</taxon>
        <taxon>Whispovirus</taxon>
    </lineage>
</organism>
<reference evidence="1" key="1">
    <citation type="journal article" date="2018" name="Aquaculture">
        <title>Complete genome sequence of a white spot syndrome virus associated with a disease incursion in Australia.</title>
        <authorList>
            <person name="Oakey J."/>
            <person name="Smith C.S."/>
        </authorList>
    </citation>
    <scope>NUCLEOTIDE SEQUENCE [LARGE SCALE GENOMIC DNA]</scope>
    <source>
        <strain evidence="1">WSSV-AU</strain>
    </source>
</reference>
<dbReference type="Proteomes" id="UP000267516">
    <property type="component" value="Segment"/>
</dbReference>
<dbReference type="EMBL" id="MF768985">
    <property type="protein sequence ID" value="ATU83497.1"/>
    <property type="molecule type" value="Genomic_DNA"/>
</dbReference>